<proteinExistence type="inferred from homology"/>
<dbReference type="GO" id="GO:0000422">
    <property type="term" value="P:autophagy of mitochondrion"/>
    <property type="evidence" value="ECO:0007669"/>
    <property type="project" value="TreeGrafter"/>
</dbReference>
<dbReference type="WBParaSite" id="ALUE_0000992901-mRNA-1">
    <property type="protein sequence ID" value="ALUE_0000992901-mRNA-1"/>
    <property type="gene ID" value="ALUE_0000992901"/>
</dbReference>
<evidence type="ECO:0000256" key="5">
    <source>
        <dbReference type="ARBA" id="ARBA00023006"/>
    </source>
</evidence>
<dbReference type="Pfam" id="PF03987">
    <property type="entry name" value="Autophagy_act_C"/>
    <property type="match status" value="2"/>
</dbReference>
<evidence type="ECO:0000313" key="8">
    <source>
        <dbReference type="WBParaSite" id="ALUE_0000992901-mRNA-1"/>
    </source>
</evidence>
<dbReference type="GO" id="GO:0061651">
    <property type="term" value="F:Atg12 conjugating enzyme activity"/>
    <property type="evidence" value="ECO:0007669"/>
    <property type="project" value="TreeGrafter"/>
</dbReference>
<dbReference type="Gene3D" id="3.30.1460.50">
    <property type="match status" value="2"/>
</dbReference>
<organism evidence="7 8">
    <name type="scientific">Ascaris lumbricoides</name>
    <name type="common">Giant roundworm</name>
    <dbReference type="NCBI Taxonomy" id="6252"/>
    <lineage>
        <taxon>Eukaryota</taxon>
        <taxon>Metazoa</taxon>
        <taxon>Ecdysozoa</taxon>
        <taxon>Nematoda</taxon>
        <taxon>Chromadorea</taxon>
        <taxon>Rhabditida</taxon>
        <taxon>Spirurina</taxon>
        <taxon>Ascaridomorpha</taxon>
        <taxon>Ascaridoidea</taxon>
        <taxon>Ascarididae</taxon>
        <taxon>Ascaris</taxon>
    </lineage>
</organism>
<keyword evidence="3" id="KW-0808">Transferase</keyword>
<sequence length="304" mass="35818">MHEEASLNPRRKVILAGRLIQYIHDRIHPHLPQRRFDTAAYPHPNLDGYIRLHPMSGTISEEEFVRNISEIAENSENFTCAEHRWTLVKHDHGVFCKNSSTTEYNNEPIVRHFHITYSQSYGVPVLWFNFYRRGFLHPMSGTISEEEFVRNISEIAENSENFTCAEHRWTLVKHDHGVFCKNSSTTEYNNEPIVRHFHITYNQSYGVPVLWFNFYRRDGSSLHLDDIVATIRTEFRSAIESDLIKSISQNEHPYLGIMFYHIHLCRTHLVMRDIRCNNYVLSWLSIFGSPLRLSLPSKMFQHAQ</sequence>
<evidence type="ECO:0000256" key="2">
    <source>
        <dbReference type="ARBA" id="ARBA00021099"/>
    </source>
</evidence>
<dbReference type="InterPro" id="IPR007135">
    <property type="entry name" value="Atg3/Atg10"/>
</dbReference>
<dbReference type="GO" id="GO:0032446">
    <property type="term" value="P:protein modification by small protein conjugation"/>
    <property type="evidence" value="ECO:0007669"/>
    <property type="project" value="TreeGrafter"/>
</dbReference>
<comment type="similarity">
    <text evidence="1">Belongs to the ATG10 family.</text>
</comment>
<dbReference type="GO" id="GO:0005829">
    <property type="term" value="C:cytosol"/>
    <property type="evidence" value="ECO:0007669"/>
    <property type="project" value="TreeGrafter"/>
</dbReference>
<dbReference type="AlphaFoldDB" id="A0A0M3I132"/>
<protein>
    <recommendedName>
        <fullName evidence="2">Ubiquitin-like-conjugating enzyme ATG10</fullName>
    </recommendedName>
    <alternativeName>
        <fullName evidence="6">Autophagy-related protein 10</fullName>
    </alternativeName>
</protein>
<keyword evidence="4" id="KW-0833">Ubl conjugation pathway</keyword>
<dbReference type="PANTHER" id="PTHR14957:SF1">
    <property type="entry name" value="UBIQUITIN-LIKE-CONJUGATING ENZYME ATG10"/>
    <property type="match status" value="1"/>
</dbReference>
<evidence type="ECO:0000256" key="1">
    <source>
        <dbReference type="ARBA" id="ARBA00005696"/>
    </source>
</evidence>
<keyword evidence="5" id="KW-0072">Autophagy</keyword>
<dbReference type="GO" id="GO:0000045">
    <property type="term" value="P:autophagosome assembly"/>
    <property type="evidence" value="ECO:0007669"/>
    <property type="project" value="TreeGrafter"/>
</dbReference>
<keyword evidence="7" id="KW-1185">Reference proteome</keyword>
<reference evidence="8" key="1">
    <citation type="submission" date="2017-02" db="UniProtKB">
        <authorList>
            <consortium name="WormBaseParasite"/>
        </authorList>
    </citation>
    <scope>IDENTIFICATION</scope>
</reference>
<evidence type="ECO:0000256" key="6">
    <source>
        <dbReference type="ARBA" id="ARBA00029833"/>
    </source>
</evidence>
<evidence type="ECO:0000256" key="3">
    <source>
        <dbReference type="ARBA" id="ARBA00022679"/>
    </source>
</evidence>
<dbReference type="PANTHER" id="PTHR14957">
    <property type="entry name" value="UBIQUITIN-LIKE-CONJUGATING ENZYME ATG10"/>
    <property type="match status" value="1"/>
</dbReference>
<evidence type="ECO:0000256" key="4">
    <source>
        <dbReference type="ARBA" id="ARBA00022786"/>
    </source>
</evidence>
<evidence type="ECO:0000313" key="7">
    <source>
        <dbReference type="Proteomes" id="UP000036681"/>
    </source>
</evidence>
<dbReference type="Proteomes" id="UP000036681">
    <property type="component" value="Unplaced"/>
</dbReference>
<name>A0A0M3I132_ASCLU</name>
<accession>A0A0M3I132</accession>